<proteinExistence type="predicted"/>
<sequence length="376" mass="40783">MVSNDMKDALLTNATTPRGTITNSRGIKLAWREWTLAHGQPKGAVFVVHGVAEHSGRYDKIATFLNTKGYEVFALDHQGHGESEGERAHVERFSDYVQDLEQFIREMDTYRPAIANVPRFIMGHSMGGLIAAHTALRPAFNELCIRGVIILSARLASPSGASSMALSMKSSFSPKSTMNYVNTTLSNPMTHNDASDAAYKADPLVYHGALRARFTSEVLSAMDAAMSKARSFDVPVLVMHGTENAINKLEASKGWFAQAGSADKTFVPIPGAYHELHNEADPYGSMFKDELIKWMAARDNVVRTDRGLAISARGLEAPAVPPAAVYVPAPFGGPPAPPQMPGGMLNTFQMPGTMPMPPMMPQHQFGGHPMMQGMPV</sequence>
<dbReference type="InterPro" id="IPR029058">
    <property type="entry name" value="AB_hydrolase_fold"/>
</dbReference>
<dbReference type="AlphaFoldDB" id="A0A6U2GTU9"/>
<dbReference type="EMBL" id="HBFX01024866">
    <property type="protein sequence ID" value="CAD8961467.1"/>
    <property type="molecule type" value="Transcribed_RNA"/>
</dbReference>
<dbReference type="InterPro" id="IPR000073">
    <property type="entry name" value="AB_hydrolase_1"/>
</dbReference>
<protein>
    <recommendedName>
        <fullName evidence="1">Serine aminopeptidase S33 domain-containing protein</fullName>
    </recommendedName>
</protein>
<evidence type="ECO:0000259" key="1">
    <source>
        <dbReference type="Pfam" id="PF12146"/>
    </source>
</evidence>
<dbReference type="FunFam" id="3.40.50.1820:FF:000117">
    <property type="entry name" value="Monoglyceride lipase, putative"/>
    <property type="match status" value="1"/>
</dbReference>
<organism evidence="2">
    <name type="scientific">Hemiselmis andersenii</name>
    <name type="common">Cryptophyte alga</name>
    <dbReference type="NCBI Taxonomy" id="464988"/>
    <lineage>
        <taxon>Eukaryota</taxon>
        <taxon>Cryptophyceae</taxon>
        <taxon>Cryptomonadales</taxon>
        <taxon>Hemiselmidaceae</taxon>
        <taxon>Hemiselmis</taxon>
    </lineage>
</organism>
<dbReference type="Gene3D" id="3.40.50.1820">
    <property type="entry name" value="alpha/beta hydrolase"/>
    <property type="match status" value="1"/>
</dbReference>
<dbReference type="PRINTS" id="PR00111">
    <property type="entry name" value="ABHYDROLASE"/>
</dbReference>
<dbReference type="Pfam" id="PF12146">
    <property type="entry name" value="Hydrolase_4"/>
    <property type="match status" value="1"/>
</dbReference>
<dbReference type="SUPFAM" id="SSF53474">
    <property type="entry name" value="alpha/beta-Hydrolases"/>
    <property type="match status" value="1"/>
</dbReference>
<evidence type="ECO:0000313" key="2">
    <source>
        <dbReference type="EMBL" id="CAD8961467.1"/>
    </source>
</evidence>
<accession>A0A6U2GTU9</accession>
<name>A0A6U2GTU9_HEMAN</name>
<dbReference type="InterPro" id="IPR051044">
    <property type="entry name" value="MAG_DAG_Lipase"/>
</dbReference>
<feature type="domain" description="Serine aminopeptidase S33" evidence="1">
    <location>
        <begin position="40"/>
        <end position="281"/>
    </location>
</feature>
<gene>
    <name evidence="2" type="ORF">HAND00432_LOCUS15138</name>
</gene>
<reference evidence="2" key="1">
    <citation type="submission" date="2021-01" db="EMBL/GenBank/DDBJ databases">
        <authorList>
            <person name="Corre E."/>
            <person name="Pelletier E."/>
            <person name="Niang G."/>
            <person name="Scheremetjew M."/>
            <person name="Finn R."/>
            <person name="Kale V."/>
            <person name="Holt S."/>
            <person name="Cochrane G."/>
            <person name="Meng A."/>
            <person name="Brown T."/>
            <person name="Cohen L."/>
        </authorList>
    </citation>
    <scope>NUCLEOTIDE SEQUENCE</scope>
    <source>
        <strain evidence="2">CCMP644</strain>
    </source>
</reference>
<dbReference type="PANTHER" id="PTHR11614">
    <property type="entry name" value="PHOSPHOLIPASE-RELATED"/>
    <property type="match status" value="1"/>
</dbReference>
<dbReference type="InterPro" id="IPR022742">
    <property type="entry name" value="Hydrolase_4"/>
</dbReference>